<evidence type="ECO:0000256" key="8">
    <source>
        <dbReference type="ARBA" id="ARBA00023125"/>
    </source>
</evidence>
<dbReference type="Gene3D" id="3.30.160.60">
    <property type="entry name" value="Classic Zinc Finger"/>
    <property type="match status" value="3"/>
</dbReference>
<dbReference type="PANTHER" id="PTHR24394:SF44">
    <property type="entry name" value="ZINC FINGER PROTEIN 271-LIKE"/>
    <property type="match status" value="1"/>
</dbReference>
<evidence type="ECO:0000313" key="14">
    <source>
        <dbReference type="Proteomes" id="UP001054945"/>
    </source>
</evidence>
<dbReference type="InterPro" id="IPR013087">
    <property type="entry name" value="Znf_C2H2_type"/>
</dbReference>
<keyword evidence="14" id="KW-1185">Reference proteome</keyword>
<keyword evidence="10" id="KW-0539">Nucleus</keyword>
<evidence type="ECO:0000256" key="11">
    <source>
        <dbReference type="PROSITE-ProRule" id="PRU00042"/>
    </source>
</evidence>
<dbReference type="FunFam" id="3.30.160.60:FF:002343">
    <property type="entry name" value="Zinc finger protein 33A"/>
    <property type="match status" value="1"/>
</dbReference>
<dbReference type="GO" id="GO:0000981">
    <property type="term" value="F:DNA-binding transcription factor activity, RNA polymerase II-specific"/>
    <property type="evidence" value="ECO:0007669"/>
    <property type="project" value="TreeGrafter"/>
</dbReference>
<reference evidence="13 14" key="1">
    <citation type="submission" date="2021-06" db="EMBL/GenBank/DDBJ databases">
        <title>Caerostris extrusa draft genome.</title>
        <authorList>
            <person name="Kono N."/>
            <person name="Arakawa K."/>
        </authorList>
    </citation>
    <scope>NUCLEOTIDE SEQUENCE [LARGE SCALE GENOMIC DNA]</scope>
</reference>
<dbReference type="InterPro" id="IPR036236">
    <property type="entry name" value="Znf_C2H2_sf"/>
</dbReference>
<accession>A0AAV4U711</accession>
<feature type="domain" description="C2H2-type" evidence="12">
    <location>
        <begin position="475"/>
        <end position="502"/>
    </location>
</feature>
<keyword evidence="4" id="KW-0677">Repeat</keyword>
<dbReference type="Pfam" id="PF00096">
    <property type="entry name" value="zf-C2H2"/>
    <property type="match status" value="3"/>
</dbReference>
<dbReference type="PROSITE" id="PS50157">
    <property type="entry name" value="ZINC_FINGER_C2H2_2"/>
    <property type="match status" value="3"/>
</dbReference>
<feature type="domain" description="C2H2-type" evidence="12">
    <location>
        <begin position="447"/>
        <end position="474"/>
    </location>
</feature>
<name>A0AAV4U711_CAEEX</name>
<dbReference type="Proteomes" id="UP001054945">
    <property type="component" value="Unassembled WGS sequence"/>
</dbReference>
<keyword evidence="9" id="KW-0804">Transcription</keyword>
<dbReference type="SMART" id="SM00355">
    <property type="entry name" value="ZnF_C2H2"/>
    <property type="match status" value="3"/>
</dbReference>
<dbReference type="GO" id="GO:0003677">
    <property type="term" value="F:DNA binding"/>
    <property type="evidence" value="ECO:0007669"/>
    <property type="project" value="UniProtKB-KW"/>
</dbReference>
<comment type="function">
    <text evidence="1">May be involved in transcriptional regulation.</text>
</comment>
<keyword evidence="6" id="KW-0862">Zinc</keyword>
<keyword evidence="7" id="KW-0805">Transcription regulation</keyword>
<evidence type="ECO:0000256" key="4">
    <source>
        <dbReference type="ARBA" id="ARBA00022737"/>
    </source>
</evidence>
<dbReference type="EMBL" id="BPLR01012376">
    <property type="protein sequence ID" value="GIY53592.1"/>
    <property type="molecule type" value="Genomic_DNA"/>
</dbReference>
<dbReference type="SUPFAM" id="SSF57667">
    <property type="entry name" value="beta-beta-alpha zinc fingers"/>
    <property type="match status" value="2"/>
</dbReference>
<dbReference type="GO" id="GO:0005634">
    <property type="term" value="C:nucleus"/>
    <property type="evidence" value="ECO:0007669"/>
    <property type="project" value="UniProtKB-SubCell"/>
</dbReference>
<evidence type="ECO:0000256" key="3">
    <source>
        <dbReference type="ARBA" id="ARBA00022723"/>
    </source>
</evidence>
<gene>
    <name evidence="13" type="ORF">CEXT_222981</name>
</gene>
<organism evidence="13 14">
    <name type="scientific">Caerostris extrusa</name>
    <name type="common">Bark spider</name>
    <name type="synonym">Caerostris bankana</name>
    <dbReference type="NCBI Taxonomy" id="172846"/>
    <lineage>
        <taxon>Eukaryota</taxon>
        <taxon>Metazoa</taxon>
        <taxon>Ecdysozoa</taxon>
        <taxon>Arthropoda</taxon>
        <taxon>Chelicerata</taxon>
        <taxon>Arachnida</taxon>
        <taxon>Araneae</taxon>
        <taxon>Araneomorphae</taxon>
        <taxon>Entelegynae</taxon>
        <taxon>Araneoidea</taxon>
        <taxon>Araneidae</taxon>
        <taxon>Caerostris</taxon>
    </lineage>
</organism>
<evidence type="ECO:0000256" key="7">
    <source>
        <dbReference type="ARBA" id="ARBA00023015"/>
    </source>
</evidence>
<evidence type="ECO:0000256" key="6">
    <source>
        <dbReference type="ARBA" id="ARBA00022833"/>
    </source>
</evidence>
<evidence type="ECO:0000256" key="2">
    <source>
        <dbReference type="ARBA" id="ARBA00004123"/>
    </source>
</evidence>
<dbReference type="PROSITE" id="PS00028">
    <property type="entry name" value="ZINC_FINGER_C2H2_1"/>
    <property type="match status" value="3"/>
</dbReference>
<evidence type="ECO:0000256" key="5">
    <source>
        <dbReference type="ARBA" id="ARBA00022771"/>
    </source>
</evidence>
<keyword evidence="8" id="KW-0238">DNA-binding</keyword>
<protein>
    <recommendedName>
        <fullName evidence="12">C2H2-type domain-containing protein</fullName>
    </recommendedName>
</protein>
<dbReference type="PANTHER" id="PTHR24394">
    <property type="entry name" value="ZINC FINGER PROTEIN"/>
    <property type="match status" value="1"/>
</dbReference>
<dbReference type="FunFam" id="3.30.160.60:FF:000097">
    <property type="entry name" value="Zinc finger protein"/>
    <property type="match status" value="1"/>
</dbReference>
<evidence type="ECO:0000256" key="1">
    <source>
        <dbReference type="ARBA" id="ARBA00003767"/>
    </source>
</evidence>
<feature type="domain" description="C2H2-type" evidence="12">
    <location>
        <begin position="503"/>
        <end position="531"/>
    </location>
</feature>
<evidence type="ECO:0000313" key="13">
    <source>
        <dbReference type="EMBL" id="GIY53592.1"/>
    </source>
</evidence>
<evidence type="ECO:0000256" key="9">
    <source>
        <dbReference type="ARBA" id="ARBA00023163"/>
    </source>
</evidence>
<keyword evidence="5 11" id="KW-0863">Zinc-finger</keyword>
<keyword evidence="3" id="KW-0479">Metal-binding</keyword>
<dbReference type="AlphaFoldDB" id="A0AAV4U711"/>
<evidence type="ECO:0000256" key="10">
    <source>
        <dbReference type="ARBA" id="ARBA00023242"/>
    </source>
</evidence>
<comment type="subcellular location">
    <subcellularLocation>
        <location evidence="2">Nucleus</location>
    </subcellularLocation>
</comment>
<evidence type="ECO:0000259" key="12">
    <source>
        <dbReference type="PROSITE" id="PS50157"/>
    </source>
</evidence>
<comment type="caution">
    <text evidence="13">The sequence shown here is derived from an EMBL/GenBank/DDBJ whole genome shotgun (WGS) entry which is preliminary data.</text>
</comment>
<proteinExistence type="predicted"/>
<dbReference type="GO" id="GO:0008270">
    <property type="term" value="F:zinc ion binding"/>
    <property type="evidence" value="ECO:0007669"/>
    <property type="project" value="UniProtKB-KW"/>
</dbReference>
<sequence length="533" mass="60497">MEISNCQFCNVYVTNLEIHYCKNFGNKRRQCNAIIPQNSDGNLAQNIDLRTEQQLHYEARSSPMNEINISRQQSILSNIHQPIYCKETKATEMVSQYSIANMYGCNPETSNILFPAMHPFQENEPNSTHLQMPSEASKVFINQNLKNFHPSNSEQPPNNHEPCFLPGFQETFSQRNKTINPRAKPSNASSQMAFLEMSRTNEMSHFSSVCPNFDETDSTLTNRISQFPETSVETPILATQNAQYNPMGPIPQPDFLHQTESFPSFDPLICDIPSKNRSTSGSSLCGNRESNIFNLYETGNPHYFTDYISLPSTSQVSMQNRESHAAKLCAVKINEDKNTSKDKHGTDFSYGMDDSVSYTSSTIHTQQRNSGCGIIYSSTEPRAWECSSAVTYSSETYNACNIYNSTTAKESSVNCKEPSPDKPLSGNSSVFKTHLDAPLKKPKKELYTCSKCPKQFFRKDYLESHERHHNVERPYVCYFCDSTFTRSYNLREHIRTHTGEKPFQCMHCGKCFTQSSGRSYHIRVSHTGGKTDP</sequence>